<evidence type="ECO:0000313" key="1">
    <source>
        <dbReference type="Ensembl" id="ENSCCEP00000007879.1"/>
    </source>
</evidence>
<organism evidence="1 2">
    <name type="scientific">Cyanistes caeruleus</name>
    <name type="common">Eurasian blue tit</name>
    <name type="synonym">Parus caeruleus</name>
    <dbReference type="NCBI Taxonomy" id="156563"/>
    <lineage>
        <taxon>Eukaryota</taxon>
        <taxon>Metazoa</taxon>
        <taxon>Chordata</taxon>
        <taxon>Craniata</taxon>
        <taxon>Vertebrata</taxon>
        <taxon>Euteleostomi</taxon>
        <taxon>Archelosauria</taxon>
        <taxon>Archosauria</taxon>
        <taxon>Dinosauria</taxon>
        <taxon>Saurischia</taxon>
        <taxon>Theropoda</taxon>
        <taxon>Coelurosauria</taxon>
        <taxon>Aves</taxon>
        <taxon>Neognathae</taxon>
        <taxon>Neoaves</taxon>
        <taxon>Telluraves</taxon>
        <taxon>Australaves</taxon>
        <taxon>Passeriformes</taxon>
        <taxon>Paridae</taxon>
        <taxon>Cyanistes</taxon>
    </lineage>
</organism>
<proteinExistence type="predicted"/>
<reference evidence="1" key="2">
    <citation type="submission" date="2025-09" db="UniProtKB">
        <authorList>
            <consortium name="Ensembl"/>
        </authorList>
    </citation>
    <scope>IDENTIFICATION</scope>
</reference>
<evidence type="ECO:0000313" key="2">
    <source>
        <dbReference type="Proteomes" id="UP000694410"/>
    </source>
</evidence>
<sequence length="196" mass="21024">MAGTPSTIPACSKPHPAWPWALPGSQGQPQILWKNFARASPPSQERVSAVFNLNSPSLSMKTFPILLSLQFLMRSPSPAFMQLLQILGGAVRSPQNLLFFGLNSPKFLTNHGQVHTSGSTSAPLLTAFLVQASQPCTNSTSNQPGMCQIHRNRANPSVPKSFCPTQKAGVESAGFRLCGCKEHSNLEGVQTQPSPC</sequence>
<dbReference type="Proteomes" id="UP000694410">
    <property type="component" value="Unplaced"/>
</dbReference>
<dbReference type="AlphaFoldDB" id="A0A8C0UES3"/>
<name>A0A8C0UES3_CYACU</name>
<accession>A0A8C0UES3</accession>
<reference evidence="1" key="1">
    <citation type="submission" date="2025-08" db="UniProtKB">
        <authorList>
            <consortium name="Ensembl"/>
        </authorList>
    </citation>
    <scope>IDENTIFICATION</scope>
</reference>
<keyword evidence="2" id="KW-1185">Reference proteome</keyword>
<protein>
    <submittedName>
        <fullName evidence="1">Uncharacterized protein</fullName>
    </submittedName>
</protein>
<dbReference type="Ensembl" id="ENSCCET00000012580.1">
    <property type="protein sequence ID" value="ENSCCEP00000007879.1"/>
    <property type="gene ID" value="ENSCCEG00000008207.1"/>
</dbReference>